<keyword evidence="2" id="KW-1185">Reference proteome</keyword>
<accession>A0A9N9NMA7</accession>
<proteinExistence type="predicted"/>
<feature type="non-terminal residue" evidence="1">
    <location>
        <position position="1"/>
    </location>
</feature>
<dbReference type="Proteomes" id="UP000789342">
    <property type="component" value="Unassembled WGS sequence"/>
</dbReference>
<organism evidence="1 2">
    <name type="scientific">Acaulospora morrowiae</name>
    <dbReference type="NCBI Taxonomy" id="94023"/>
    <lineage>
        <taxon>Eukaryota</taxon>
        <taxon>Fungi</taxon>
        <taxon>Fungi incertae sedis</taxon>
        <taxon>Mucoromycota</taxon>
        <taxon>Glomeromycotina</taxon>
        <taxon>Glomeromycetes</taxon>
        <taxon>Diversisporales</taxon>
        <taxon>Acaulosporaceae</taxon>
        <taxon>Acaulospora</taxon>
    </lineage>
</organism>
<dbReference type="AlphaFoldDB" id="A0A9N9NMA7"/>
<dbReference type="EMBL" id="CAJVPV010033231">
    <property type="protein sequence ID" value="CAG8746544.1"/>
    <property type="molecule type" value="Genomic_DNA"/>
</dbReference>
<sequence>TPLSHRIFIDPMSLMDSNRSNFVSGFNTVIPYPVNDDNSHSSAVNNDHMGGA</sequence>
<comment type="caution">
    <text evidence="1">The sequence shown here is derived from an EMBL/GenBank/DDBJ whole genome shotgun (WGS) entry which is preliminary data.</text>
</comment>
<name>A0A9N9NMA7_9GLOM</name>
<reference evidence="1" key="1">
    <citation type="submission" date="2021-06" db="EMBL/GenBank/DDBJ databases">
        <authorList>
            <person name="Kallberg Y."/>
            <person name="Tangrot J."/>
            <person name="Rosling A."/>
        </authorList>
    </citation>
    <scope>NUCLEOTIDE SEQUENCE</scope>
    <source>
        <strain evidence="1">CL551</strain>
    </source>
</reference>
<protein>
    <submittedName>
        <fullName evidence="1">9506_t:CDS:1</fullName>
    </submittedName>
</protein>
<evidence type="ECO:0000313" key="2">
    <source>
        <dbReference type="Proteomes" id="UP000789342"/>
    </source>
</evidence>
<evidence type="ECO:0000313" key="1">
    <source>
        <dbReference type="EMBL" id="CAG8746544.1"/>
    </source>
</evidence>
<gene>
    <name evidence="1" type="ORF">AMORRO_LOCUS15081</name>
</gene>